<dbReference type="Proteomes" id="UP000505210">
    <property type="component" value="Chromosome"/>
</dbReference>
<gene>
    <name evidence="2" type="ORF">HPC62_03170</name>
</gene>
<dbReference type="EMBL" id="CP053661">
    <property type="protein sequence ID" value="QKD81303.1"/>
    <property type="molecule type" value="Genomic_DNA"/>
</dbReference>
<proteinExistence type="predicted"/>
<protein>
    <submittedName>
        <fullName evidence="2">Uncharacterized protein</fullName>
    </submittedName>
</protein>
<feature type="transmembrane region" description="Helical" evidence="1">
    <location>
        <begin position="7"/>
        <end position="30"/>
    </location>
</feature>
<keyword evidence="3" id="KW-1185">Reference proteome</keyword>
<evidence type="ECO:0000313" key="2">
    <source>
        <dbReference type="EMBL" id="QKD81303.1"/>
    </source>
</evidence>
<evidence type="ECO:0000256" key="1">
    <source>
        <dbReference type="SAM" id="Phobius"/>
    </source>
</evidence>
<keyword evidence="1" id="KW-1133">Transmembrane helix</keyword>
<organism evidence="2 3">
    <name type="scientific">Thermoleptolyngbya sichuanensis A183</name>
    <dbReference type="NCBI Taxonomy" id="2737172"/>
    <lineage>
        <taxon>Bacteria</taxon>
        <taxon>Bacillati</taxon>
        <taxon>Cyanobacteriota</taxon>
        <taxon>Cyanophyceae</taxon>
        <taxon>Oculatellales</taxon>
        <taxon>Oculatellaceae</taxon>
        <taxon>Thermoleptolyngbya</taxon>
        <taxon>Thermoleptolyngbya sichuanensis</taxon>
    </lineage>
</organism>
<name>A0A6M8BDI6_9CYAN</name>
<sequence length="80" mass="8274">MSVFRQYIAPLLVVLMFVLALVVVSVRIFLPEDMAAPAPIEAVEQVGLGGSDDVADLGTASSLDVLIHGLPDEAAIAPAS</sequence>
<dbReference type="KEGG" id="theu:HPC62_03170"/>
<reference evidence="2 3" key="1">
    <citation type="submission" date="2020-05" db="EMBL/GenBank/DDBJ databases">
        <title>Complete genome sequence of of a novel Thermoleptolyngbya strain isolated from hot springs of Ganzi, Sichuan China.</title>
        <authorList>
            <person name="Tang J."/>
            <person name="Daroch M."/>
            <person name="Li L."/>
            <person name="Waleron K."/>
            <person name="Waleron M."/>
            <person name="Waleron M."/>
        </authorList>
    </citation>
    <scope>NUCLEOTIDE SEQUENCE [LARGE SCALE GENOMIC DNA]</scope>
    <source>
        <strain evidence="2 3">PKUAC-SCTA183</strain>
    </source>
</reference>
<evidence type="ECO:0000313" key="3">
    <source>
        <dbReference type="Proteomes" id="UP000505210"/>
    </source>
</evidence>
<dbReference type="AlphaFoldDB" id="A0A6M8BDI6"/>
<dbReference type="RefSeq" id="WP_172353711.1">
    <property type="nucleotide sequence ID" value="NZ_CP053661.1"/>
</dbReference>
<keyword evidence="1" id="KW-0472">Membrane</keyword>
<accession>A0A6M8BDI6</accession>
<keyword evidence="1" id="KW-0812">Transmembrane</keyword>